<gene>
    <name evidence="2" type="ORF">C9374_011061</name>
</gene>
<comment type="caution">
    <text evidence="2">The sequence shown here is derived from an EMBL/GenBank/DDBJ whole genome shotgun (WGS) entry which is preliminary data.</text>
</comment>
<accession>A0AA88KF40</accession>
<evidence type="ECO:0000256" key="1">
    <source>
        <dbReference type="SAM" id="MobiDB-lite"/>
    </source>
</evidence>
<organism evidence="2 3">
    <name type="scientific">Naegleria lovaniensis</name>
    <name type="common">Amoeba</name>
    <dbReference type="NCBI Taxonomy" id="51637"/>
    <lineage>
        <taxon>Eukaryota</taxon>
        <taxon>Discoba</taxon>
        <taxon>Heterolobosea</taxon>
        <taxon>Tetramitia</taxon>
        <taxon>Eutetramitia</taxon>
        <taxon>Vahlkampfiidae</taxon>
        <taxon>Naegleria</taxon>
    </lineage>
</organism>
<sequence>MSLISISKKIAKKSSIFYSHFFENHNNETETEGNVEQAVDDEEVEYQAVNDETTQSSFDFLNKEENVSLSEQGVEQTPCIINEEQSHEEEKSSFDFMKAADTNEDEHDASQEYQSMAENGENEKSSFDFIQ</sequence>
<dbReference type="RefSeq" id="XP_044543398.1">
    <property type="nucleotide sequence ID" value="XM_044686675.1"/>
</dbReference>
<reference evidence="2 3" key="1">
    <citation type="journal article" date="2018" name="BMC Genomics">
        <title>The genome of Naegleria lovaniensis, the basis for a comparative approach to unravel pathogenicity factors of the human pathogenic amoeba N. fowleri.</title>
        <authorList>
            <person name="Liechti N."/>
            <person name="Schurch N."/>
            <person name="Bruggmann R."/>
            <person name="Wittwer M."/>
        </authorList>
    </citation>
    <scope>NUCLEOTIDE SEQUENCE [LARGE SCALE GENOMIC DNA]</scope>
    <source>
        <strain evidence="2 3">ATCC 30569</strain>
    </source>
</reference>
<dbReference type="GeneID" id="68103515"/>
<protein>
    <submittedName>
        <fullName evidence="2">Uncharacterized protein</fullName>
    </submittedName>
</protein>
<dbReference type="EMBL" id="PYSW02000047">
    <property type="protein sequence ID" value="KAG2374224.1"/>
    <property type="molecule type" value="Genomic_DNA"/>
</dbReference>
<keyword evidence="3" id="KW-1185">Reference proteome</keyword>
<feature type="compositionally biased region" description="Basic and acidic residues" evidence="1">
    <location>
        <begin position="121"/>
        <end position="131"/>
    </location>
</feature>
<evidence type="ECO:0000313" key="2">
    <source>
        <dbReference type="EMBL" id="KAG2374224.1"/>
    </source>
</evidence>
<proteinExistence type="predicted"/>
<feature type="region of interest" description="Disordered" evidence="1">
    <location>
        <begin position="85"/>
        <end position="131"/>
    </location>
</feature>
<name>A0AA88KF40_NAELO</name>
<dbReference type="AlphaFoldDB" id="A0AA88KF40"/>
<evidence type="ECO:0000313" key="3">
    <source>
        <dbReference type="Proteomes" id="UP000816034"/>
    </source>
</evidence>
<dbReference type="Proteomes" id="UP000816034">
    <property type="component" value="Unassembled WGS sequence"/>
</dbReference>